<evidence type="ECO:0000313" key="2">
    <source>
        <dbReference type="Proteomes" id="UP001283361"/>
    </source>
</evidence>
<comment type="caution">
    <text evidence="1">The sequence shown here is derived from an EMBL/GenBank/DDBJ whole genome shotgun (WGS) entry which is preliminary data.</text>
</comment>
<name>A0AAE1CUD0_9GAST</name>
<proteinExistence type="predicted"/>
<dbReference type="AlphaFoldDB" id="A0AAE1CUD0"/>
<evidence type="ECO:0000313" key="1">
    <source>
        <dbReference type="EMBL" id="KAK3737093.1"/>
    </source>
</evidence>
<dbReference type="InterPro" id="IPR009003">
    <property type="entry name" value="Peptidase_S1_PA"/>
</dbReference>
<keyword evidence="2" id="KW-1185">Reference proteome</keyword>
<reference evidence="1" key="1">
    <citation type="journal article" date="2023" name="G3 (Bethesda)">
        <title>A reference genome for the long-term kleptoplast-retaining sea slug Elysia crispata morphotype clarki.</title>
        <authorList>
            <person name="Eastman K.E."/>
            <person name="Pendleton A.L."/>
            <person name="Shaikh M.A."/>
            <person name="Suttiyut T."/>
            <person name="Ogas R."/>
            <person name="Tomko P."/>
            <person name="Gavelis G."/>
            <person name="Widhalm J.R."/>
            <person name="Wisecaver J.H."/>
        </authorList>
    </citation>
    <scope>NUCLEOTIDE SEQUENCE</scope>
    <source>
        <strain evidence="1">ECLA1</strain>
    </source>
</reference>
<dbReference type="Proteomes" id="UP001283361">
    <property type="component" value="Unassembled WGS sequence"/>
</dbReference>
<dbReference type="SUPFAM" id="SSF50494">
    <property type="entry name" value="Trypsin-like serine proteases"/>
    <property type="match status" value="1"/>
</dbReference>
<gene>
    <name evidence="1" type="ORF">RRG08_016399</name>
</gene>
<accession>A0AAE1CUD0</accession>
<sequence>MEATGTGDQGITIGKRGDQGCHECEVFGEGPEALESTRSWSLCTKNPGHEGFIPYPDFRPDHLPAGWRTPEKIESVRIMAEITVRLRVNYTSFDRPDGFAFCNSKGSTSVHTGSGWIHDVRYRKDVPCPCSDCATSLSPQPEWTEIVVVTAAHVVYNTEEAQATAVDLFYDDERSRRNGRMKTAMGSEVKFVDVEGDTCLLSCATHDTDLNEKLQELRPSAAKTFAERNCFANWRPTVGNVCVIISHPHGKPKQITIGQVKATQTTDGVVSRLSYSACTCPGSSGAVVLPMDAVGAARPARSAVHSLGRGELGLNHSSAAIHHYRPRYDKLFNQDYAEYSL</sequence>
<protein>
    <submittedName>
        <fullName evidence="1">Uncharacterized protein</fullName>
    </submittedName>
</protein>
<dbReference type="Pfam" id="PF13365">
    <property type="entry name" value="Trypsin_2"/>
    <property type="match status" value="1"/>
</dbReference>
<dbReference type="EMBL" id="JAWDGP010006665">
    <property type="protein sequence ID" value="KAK3737093.1"/>
    <property type="molecule type" value="Genomic_DNA"/>
</dbReference>
<organism evidence="1 2">
    <name type="scientific">Elysia crispata</name>
    <name type="common">lettuce slug</name>
    <dbReference type="NCBI Taxonomy" id="231223"/>
    <lineage>
        <taxon>Eukaryota</taxon>
        <taxon>Metazoa</taxon>
        <taxon>Spiralia</taxon>
        <taxon>Lophotrochozoa</taxon>
        <taxon>Mollusca</taxon>
        <taxon>Gastropoda</taxon>
        <taxon>Heterobranchia</taxon>
        <taxon>Euthyneura</taxon>
        <taxon>Panpulmonata</taxon>
        <taxon>Sacoglossa</taxon>
        <taxon>Placobranchoidea</taxon>
        <taxon>Plakobranchidae</taxon>
        <taxon>Elysia</taxon>
    </lineage>
</organism>